<dbReference type="Proteomes" id="UP001620405">
    <property type="component" value="Unassembled WGS sequence"/>
</dbReference>
<proteinExistence type="predicted"/>
<feature type="chain" id="PRO_5046756209" evidence="1">
    <location>
        <begin position="31"/>
        <end position="429"/>
    </location>
</feature>
<keyword evidence="1" id="KW-0732">Signal</keyword>
<name>A0ABW8IZ81_9GAMM</name>
<protein>
    <submittedName>
        <fullName evidence="2">Uncharacterized protein</fullName>
    </submittedName>
</protein>
<dbReference type="RefSeq" id="WP_404601095.1">
    <property type="nucleotide sequence ID" value="NZ_JADIKG010000013.1"/>
</dbReference>
<dbReference type="EMBL" id="JADIKG010000013">
    <property type="protein sequence ID" value="MFK2875338.1"/>
    <property type="molecule type" value="Genomic_DNA"/>
</dbReference>
<evidence type="ECO:0000313" key="3">
    <source>
        <dbReference type="Proteomes" id="UP001620405"/>
    </source>
</evidence>
<keyword evidence="3" id="KW-1185">Reference proteome</keyword>
<evidence type="ECO:0000256" key="1">
    <source>
        <dbReference type="SAM" id="SignalP"/>
    </source>
</evidence>
<dbReference type="Gene3D" id="2.60.120.260">
    <property type="entry name" value="Galactose-binding domain-like"/>
    <property type="match status" value="1"/>
</dbReference>
<evidence type="ECO:0000313" key="2">
    <source>
        <dbReference type="EMBL" id="MFK2875338.1"/>
    </source>
</evidence>
<gene>
    <name evidence="2" type="ORF">ISP13_17560</name>
</gene>
<comment type="caution">
    <text evidence="2">The sequence shown here is derived from an EMBL/GenBank/DDBJ whole genome shotgun (WGS) entry which is preliminary data.</text>
</comment>
<reference evidence="2 3" key="1">
    <citation type="submission" date="2020-10" db="EMBL/GenBank/DDBJ databases">
        <title>Phylogeny of dyella-like bacteria.</title>
        <authorList>
            <person name="Fu J."/>
        </authorList>
    </citation>
    <scope>NUCLEOTIDE SEQUENCE [LARGE SCALE GENOMIC DNA]</scope>
    <source>
        <strain evidence="2 3">DHOB07</strain>
    </source>
</reference>
<accession>A0ABW8IZ81</accession>
<organism evidence="2 3">
    <name type="scientific">Dyella lipolytica</name>
    <dbReference type="NCBI Taxonomy" id="1867835"/>
    <lineage>
        <taxon>Bacteria</taxon>
        <taxon>Pseudomonadati</taxon>
        <taxon>Pseudomonadota</taxon>
        <taxon>Gammaproteobacteria</taxon>
        <taxon>Lysobacterales</taxon>
        <taxon>Rhodanobacteraceae</taxon>
        <taxon>Dyella</taxon>
    </lineage>
</organism>
<sequence length="429" mass="44281">MTKARKKRWPTLLALALSALWLISPSRVRAEDVVNGSFEIPVLGSNFKTDPTGTGVGWTFVGTSGIQGNGSAFGATSAPDGVQTGYIQNLGTISQTINFNAGSHTLSLQAARRLHSVPAGSVQPIKVSIDGQQIGNLISPASTSFSLFTIPFSIATSGVHTLSFAGTIGATGDDLSTFIDAVVITGPPQITFGPTDLSPNSFFYVLGTDFGDQAGTINIHFPKGPSTTDLSVPIGQPSSQWWYPGLTGGTVNSALAGVVEQTVDITITTKDGKKSNAWQATFHPRLVAAHLPQSRVVVVSCSDGAHMNSCNHIGDESGECPFGFATEGIPPTASDSFGGHHHGCFGISSDTGTDTFSAALKNGWTFESLGFSSTTLSASNGTAQTPQTVPALSGASSIKIPVSWHIGATGGFVGYEGNLTITGPKGVSF</sequence>
<feature type="signal peptide" evidence="1">
    <location>
        <begin position="1"/>
        <end position="30"/>
    </location>
</feature>